<name>A0A812T005_9DINO</name>
<feature type="compositionally biased region" description="Low complexity" evidence="1">
    <location>
        <begin position="75"/>
        <end position="86"/>
    </location>
</feature>
<evidence type="ECO:0000313" key="2">
    <source>
        <dbReference type="EMBL" id="CAE7497914.1"/>
    </source>
</evidence>
<comment type="caution">
    <text evidence="2">The sequence shown here is derived from an EMBL/GenBank/DDBJ whole genome shotgun (WGS) entry which is preliminary data.</text>
</comment>
<keyword evidence="3" id="KW-1185">Reference proteome</keyword>
<evidence type="ECO:0000313" key="3">
    <source>
        <dbReference type="Proteomes" id="UP000601435"/>
    </source>
</evidence>
<sequence>MASGDPVLWAAQRQAKIAAARALREQHRDGLTEQHTFHPKCLPRRPPSGSERETPESQSRPSPQKACLLPRRMARASSRGASPSLRRLPDASEGPRKLPESDSRTEGSGGYAHGNVLPKPPKSRVRGPSPSPIARPKEEMSRKTSSPRSQPRWVESRHCKASEAMQAGVPAEEDQDLSVSLLGTSRFIAEDECSEAAGVLEASFEASSKLLCLDSSATWENR</sequence>
<feature type="compositionally biased region" description="Basic and acidic residues" evidence="1">
    <location>
        <begin position="22"/>
        <end position="36"/>
    </location>
</feature>
<organism evidence="2 3">
    <name type="scientific">Symbiodinium necroappetens</name>
    <dbReference type="NCBI Taxonomy" id="1628268"/>
    <lineage>
        <taxon>Eukaryota</taxon>
        <taxon>Sar</taxon>
        <taxon>Alveolata</taxon>
        <taxon>Dinophyceae</taxon>
        <taxon>Suessiales</taxon>
        <taxon>Symbiodiniaceae</taxon>
        <taxon>Symbiodinium</taxon>
    </lineage>
</organism>
<reference evidence="2" key="1">
    <citation type="submission" date="2021-02" db="EMBL/GenBank/DDBJ databases">
        <authorList>
            <person name="Dougan E. K."/>
            <person name="Rhodes N."/>
            <person name="Thang M."/>
            <person name="Chan C."/>
        </authorList>
    </citation>
    <scope>NUCLEOTIDE SEQUENCE</scope>
</reference>
<feature type="region of interest" description="Disordered" evidence="1">
    <location>
        <begin position="20"/>
        <end position="175"/>
    </location>
</feature>
<dbReference type="Proteomes" id="UP000601435">
    <property type="component" value="Unassembled WGS sequence"/>
</dbReference>
<accession>A0A812T005</accession>
<gene>
    <name evidence="2" type="ORF">SNEC2469_LOCUS14166</name>
</gene>
<protein>
    <submittedName>
        <fullName evidence="2">Uncharacterized protein</fullName>
    </submittedName>
</protein>
<dbReference type="EMBL" id="CAJNJA010022689">
    <property type="protein sequence ID" value="CAE7497914.1"/>
    <property type="molecule type" value="Genomic_DNA"/>
</dbReference>
<proteinExistence type="predicted"/>
<feature type="compositionally biased region" description="Basic and acidic residues" evidence="1">
    <location>
        <begin position="87"/>
        <end position="105"/>
    </location>
</feature>
<dbReference type="AlphaFoldDB" id="A0A812T005"/>
<dbReference type="OrthoDB" id="430124at2759"/>
<evidence type="ECO:0000256" key="1">
    <source>
        <dbReference type="SAM" id="MobiDB-lite"/>
    </source>
</evidence>